<gene>
    <name evidence="9" type="ORF">GCM10007116_07710</name>
</gene>
<evidence type="ECO:0000313" key="9">
    <source>
        <dbReference type="EMBL" id="GGT92431.1"/>
    </source>
</evidence>
<dbReference type="PROSITE" id="PS50850">
    <property type="entry name" value="MFS"/>
    <property type="match status" value="1"/>
</dbReference>
<dbReference type="Proteomes" id="UP000616143">
    <property type="component" value="Unassembled WGS sequence"/>
</dbReference>
<sequence length="153" mass="16283">MRKLTVAAAMTGTLIEWYDVFIFTSGAVYVGEELFPSTNRLAAVLGVLLVFALGFVTRPVGALLFGHYGDLKGRRYSLVFTLVLSGVSSGLIGILPTYREAGAVTIGLLVLLRLILGLGLGGSGEGQFSSPWRRRGRGGLSTALSFSRPWESG</sequence>
<organism evidence="9 10">
    <name type="scientific">Sulfodiicoccus acidiphilus</name>
    <dbReference type="NCBI Taxonomy" id="1670455"/>
    <lineage>
        <taxon>Archaea</taxon>
        <taxon>Thermoproteota</taxon>
        <taxon>Thermoprotei</taxon>
        <taxon>Sulfolobales</taxon>
        <taxon>Sulfolobaceae</taxon>
        <taxon>Sulfodiicoccus</taxon>
    </lineage>
</organism>
<comment type="caution">
    <text evidence="9">The sequence shown here is derived from an EMBL/GenBank/DDBJ whole genome shotgun (WGS) entry which is preliminary data.</text>
</comment>
<dbReference type="Pfam" id="PF00083">
    <property type="entry name" value="Sugar_tr"/>
    <property type="match status" value="1"/>
</dbReference>
<keyword evidence="5 7" id="KW-1133">Transmembrane helix</keyword>
<keyword evidence="3" id="KW-1003">Cell membrane</keyword>
<dbReference type="EMBL" id="BMQS01000006">
    <property type="protein sequence ID" value="GGT92431.1"/>
    <property type="molecule type" value="Genomic_DNA"/>
</dbReference>
<accession>A0A830H0C5</accession>
<evidence type="ECO:0000259" key="8">
    <source>
        <dbReference type="PROSITE" id="PS50850"/>
    </source>
</evidence>
<reference evidence="9" key="1">
    <citation type="journal article" date="2014" name="Int. J. Syst. Evol. Microbiol.">
        <title>Complete genome sequence of Corynebacterium casei LMG S-19264T (=DSM 44701T), isolated from a smear-ripened cheese.</title>
        <authorList>
            <consortium name="US DOE Joint Genome Institute (JGI-PGF)"/>
            <person name="Walter F."/>
            <person name="Albersmeier A."/>
            <person name="Kalinowski J."/>
            <person name="Ruckert C."/>
        </authorList>
    </citation>
    <scope>NUCLEOTIDE SEQUENCE</scope>
    <source>
        <strain evidence="9">JCM 31740</strain>
    </source>
</reference>
<name>A0A830H0C5_9CREN</name>
<comment type="subcellular location">
    <subcellularLocation>
        <location evidence="1">Cell membrane</location>
        <topology evidence="1">Multi-pass membrane protein</topology>
    </subcellularLocation>
</comment>
<dbReference type="SUPFAM" id="SSF103473">
    <property type="entry name" value="MFS general substrate transporter"/>
    <property type="match status" value="1"/>
</dbReference>
<dbReference type="InterPro" id="IPR020846">
    <property type="entry name" value="MFS_dom"/>
</dbReference>
<dbReference type="AlphaFoldDB" id="A0A830H0C5"/>
<reference evidence="9" key="2">
    <citation type="submission" date="2020-09" db="EMBL/GenBank/DDBJ databases">
        <authorList>
            <person name="Sun Q."/>
            <person name="Ohkuma M."/>
        </authorList>
    </citation>
    <scope>NUCLEOTIDE SEQUENCE</scope>
    <source>
        <strain evidence="9">JCM 31740</strain>
    </source>
</reference>
<proteinExistence type="predicted"/>
<dbReference type="GO" id="GO:0005886">
    <property type="term" value="C:plasma membrane"/>
    <property type="evidence" value="ECO:0007669"/>
    <property type="project" value="UniProtKB-SubCell"/>
</dbReference>
<dbReference type="InterPro" id="IPR005828">
    <property type="entry name" value="MFS_sugar_transport-like"/>
</dbReference>
<evidence type="ECO:0000313" key="10">
    <source>
        <dbReference type="Proteomes" id="UP000616143"/>
    </source>
</evidence>
<evidence type="ECO:0000256" key="7">
    <source>
        <dbReference type="SAM" id="Phobius"/>
    </source>
</evidence>
<evidence type="ECO:0000256" key="2">
    <source>
        <dbReference type="ARBA" id="ARBA00022448"/>
    </source>
</evidence>
<keyword evidence="4 7" id="KW-0812">Transmembrane</keyword>
<feature type="transmembrane region" description="Helical" evidence="7">
    <location>
        <begin position="77"/>
        <end position="95"/>
    </location>
</feature>
<evidence type="ECO:0000256" key="5">
    <source>
        <dbReference type="ARBA" id="ARBA00022989"/>
    </source>
</evidence>
<dbReference type="PANTHER" id="PTHR43045">
    <property type="entry name" value="SHIKIMATE TRANSPORTER"/>
    <property type="match status" value="1"/>
</dbReference>
<dbReference type="PANTHER" id="PTHR43045:SF1">
    <property type="entry name" value="SHIKIMATE TRANSPORTER"/>
    <property type="match status" value="1"/>
</dbReference>
<evidence type="ECO:0000256" key="6">
    <source>
        <dbReference type="ARBA" id="ARBA00023136"/>
    </source>
</evidence>
<evidence type="ECO:0000256" key="1">
    <source>
        <dbReference type="ARBA" id="ARBA00004651"/>
    </source>
</evidence>
<evidence type="ECO:0000256" key="3">
    <source>
        <dbReference type="ARBA" id="ARBA00022475"/>
    </source>
</evidence>
<dbReference type="GO" id="GO:0022857">
    <property type="term" value="F:transmembrane transporter activity"/>
    <property type="evidence" value="ECO:0007669"/>
    <property type="project" value="InterPro"/>
</dbReference>
<feature type="domain" description="Major facilitator superfamily (MFS) profile" evidence="8">
    <location>
        <begin position="5"/>
        <end position="153"/>
    </location>
</feature>
<feature type="transmembrane region" description="Helical" evidence="7">
    <location>
        <begin position="101"/>
        <end position="124"/>
    </location>
</feature>
<keyword evidence="2" id="KW-0813">Transport</keyword>
<keyword evidence="6 7" id="KW-0472">Membrane</keyword>
<dbReference type="Gene3D" id="1.20.1250.20">
    <property type="entry name" value="MFS general substrate transporter like domains"/>
    <property type="match status" value="1"/>
</dbReference>
<protein>
    <recommendedName>
        <fullName evidence="8">Major facilitator superfamily (MFS) profile domain-containing protein</fullName>
    </recommendedName>
</protein>
<dbReference type="InterPro" id="IPR036259">
    <property type="entry name" value="MFS_trans_sf"/>
</dbReference>
<evidence type="ECO:0000256" key="4">
    <source>
        <dbReference type="ARBA" id="ARBA00022692"/>
    </source>
</evidence>
<feature type="transmembrane region" description="Helical" evidence="7">
    <location>
        <begin position="43"/>
        <end position="65"/>
    </location>
</feature>
<dbReference type="RefSeq" id="WP_229768146.1">
    <property type="nucleotide sequence ID" value="NZ_BMQS01000006.1"/>
</dbReference>